<organism evidence="9 10">
    <name type="scientific">Apophysomyces ossiformis</name>
    <dbReference type="NCBI Taxonomy" id="679940"/>
    <lineage>
        <taxon>Eukaryota</taxon>
        <taxon>Fungi</taxon>
        <taxon>Fungi incertae sedis</taxon>
        <taxon>Mucoromycota</taxon>
        <taxon>Mucoromycotina</taxon>
        <taxon>Mucoromycetes</taxon>
        <taxon>Mucorales</taxon>
        <taxon>Mucorineae</taxon>
        <taxon>Mucoraceae</taxon>
        <taxon>Apophysomyces</taxon>
    </lineage>
</organism>
<feature type="compositionally biased region" description="Basic and acidic residues" evidence="7">
    <location>
        <begin position="676"/>
        <end position="685"/>
    </location>
</feature>
<dbReference type="InterPro" id="IPR007219">
    <property type="entry name" value="XnlR_reg_dom"/>
</dbReference>
<evidence type="ECO:0000256" key="7">
    <source>
        <dbReference type="SAM" id="MobiDB-lite"/>
    </source>
</evidence>
<dbReference type="InterPro" id="IPR051615">
    <property type="entry name" value="Transcr_Regulatory_Elem"/>
</dbReference>
<accession>A0A8H7BNS6</accession>
<keyword evidence="2" id="KW-0862">Zinc</keyword>
<name>A0A8H7BNS6_9FUNG</name>
<dbReference type="GO" id="GO:0006351">
    <property type="term" value="P:DNA-templated transcription"/>
    <property type="evidence" value="ECO:0007669"/>
    <property type="project" value="InterPro"/>
</dbReference>
<evidence type="ECO:0000256" key="2">
    <source>
        <dbReference type="ARBA" id="ARBA00022833"/>
    </source>
</evidence>
<dbReference type="AlphaFoldDB" id="A0A8H7BNS6"/>
<dbReference type="EMBL" id="JABAYA010000067">
    <property type="protein sequence ID" value="KAF7727022.1"/>
    <property type="molecule type" value="Genomic_DNA"/>
</dbReference>
<evidence type="ECO:0000256" key="6">
    <source>
        <dbReference type="ARBA" id="ARBA00023242"/>
    </source>
</evidence>
<dbReference type="CDD" id="cd12148">
    <property type="entry name" value="fungal_TF_MHR"/>
    <property type="match status" value="1"/>
</dbReference>
<evidence type="ECO:0000256" key="1">
    <source>
        <dbReference type="ARBA" id="ARBA00022723"/>
    </source>
</evidence>
<evidence type="ECO:0000256" key="5">
    <source>
        <dbReference type="ARBA" id="ARBA00023163"/>
    </source>
</evidence>
<feature type="compositionally biased region" description="Low complexity" evidence="7">
    <location>
        <begin position="8"/>
        <end position="30"/>
    </location>
</feature>
<feature type="compositionally biased region" description="Polar residues" evidence="7">
    <location>
        <begin position="135"/>
        <end position="151"/>
    </location>
</feature>
<dbReference type="CDD" id="cd15486">
    <property type="entry name" value="ZIP_Sip4"/>
    <property type="match status" value="1"/>
</dbReference>
<protein>
    <recommendedName>
        <fullName evidence="8">Xylanolytic transcriptional activator regulatory domain-containing protein</fullName>
    </recommendedName>
</protein>
<feature type="region of interest" description="Disordered" evidence="7">
    <location>
        <begin position="95"/>
        <end position="151"/>
    </location>
</feature>
<dbReference type="PANTHER" id="PTHR31313">
    <property type="entry name" value="TY1 ENHANCER ACTIVATOR"/>
    <property type="match status" value="1"/>
</dbReference>
<feature type="domain" description="Xylanolytic transcriptional activator regulatory" evidence="8">
    <location>
        <begin position="376"/>
        <end position="449"/>
    </location>
</feature>
<keyword evidence="3" id="KW-0805">Transcription regulation</keyword>
<evidence type="ECO:0000256" key="4">
    <source>
        <dbReference type="ARBA" id="ARBA00023125"/>
    </source>
</evidence>
<keyword evidence="5" id="KW-0804">Transcription</keyword>
<evidence type="ECO:0000313" key="9">
    <source>
        <dbReference type="EMBL" id="KAF7727022.1"/>
    </source>
</evidence>
<dbReference type="GO" id="GO:0003677">
    <property type="term" value="F:DNA binding"/>
    <property type="evidence" value="ECO:0007669"/>
    <property type="project" value="UniProtKB-KW"/>
</dbReference>
<gene>
    <name evidence="9" type="ORF">EC973_008136</name>
</gene>
<sequence>MSAPFNWQQTPSTQPGQPQPRYSQPQPSQYTLRPLQPLPFPPPPFGQQGHYPATIVNSGIEAKRMRIGRACAKKRGPPKGYIEVLENRLKRMERILGGLSEGQDKETPRKKKKKRRQTAISSDSELAEKQDEPRSSLSSTPETKQHSDTGQLSFQNGEATRYFGDNSALPFLAQKINFDDKNVTSQLGFRFRRLGQDLVWYQTGDEDQRRKGGSLWILEHLGKLKPGETIKGMNDWIFRISGIDRATSDRLMKVFNQQLLSHNATYSYFAYIHPGLPVINKTLFLKQYREEVDGYPSPPLLNAMYGAAVRYIETCQSFGDEILDYKWKIPAGWSESFFDNVMIFFQHQRSPSISSVQALVIFQNHRASIDEKVASGWLINATAVRMAQDLGLHRSSESWDVSDCEKETRRRVWWSVYVMDRWFSAAMGRPQTIFDEDCDEAYPKESATWEEVMDLPPGRTPDDEDGPRFPSLEPHVACKVKGEDIPIYQPFVQVVKLSEILGRILQGLYTPKAKKHSAAHGSDALVKYLDNALSEWRSALPPALQISNITARRLDSRGQTPLLSMSVSWGFAMYPVFTAFLIHLYNAGNADNFVSDVGRASLVKCITVIKKLSKLSLAATQLFKVLEKLLEVRKISIDIGNLSGDEGQNNSAHVEDMQGHHYQHQHHQQQQQSTNSERKAADGNHELSPSNPSRSDSETRAGSEDTPTLSVISGDWIHGLFSSMQAESSSQAMTSENLANSQEMMLPIDQLRSNLPSAQSSQQYPSFSRAPVSYDSTASFWFGNLPGDFPAPTPSTVPPPSYDSTLNIAACEPISMTPTTSDVGRMMFRNHPENPFWSVPSSIQLNDWTAYLSPPPSQFNMGQQQTPVSSSNWNIMH</sequence>
<feature type="region of interest" description="Disordered" evidence="7">
    <location>
        <begin position="658"/>
        <end position="710"/>
    </location>
</feature>
<feature type="region of interest" description="Disordered" evidence="7">
    <location>
        <begin position="1"/>
        <end position="52"/>
    </location>
</feature>
<proteinExistence type="predicted"/>
<dbReference type="GO" id="GO:0008270">
    <property type="term" value="F:zinc ion binding"/>
    <property type="evidence" value="ECO:0007669"/>
    <property type="project" value="InterPro"/>
</dbReference>
<dbReference type="PANTHER" id="PTHR31313:SF81">
    <property type="entry name" value="TY1 ENHANCER ACTIVATOR"/>
    <property type="match status" value="1"/>
</dbReference>
<keyword evidence="4" id="KW-0238">DNA-binding</keyword>
<dbReference type="Proteomes" id="UP000605846">
    <property type="component" value="Unassembled WGS sequence"/>
</dbReference>
<evidence type="ECO:0000313" key="10">
    <source>
        <dbReference type="Proteomes" id="UP000605846"/>
    </source>
</evidence>
<comment type="caution">
    <text evidence="9">The sequence shown here is derived from an EMBL/GenBank/DDBJ whole genome shotgun (WGS) entry which is preliminary data.</text>
</comment>
<reference evidence="9" key="1">
    <citation type="submission" date="2020-01" db="EMBL/GenBank/DDBJ databases">
        <title>Genome Sequencing of Three Apophysomyces-Like Fungal Strains Confirms a Novel Fungal Genus in the Mucoromycota with divergent Burkholderia-like Endosymbiotic Bacteria.</title>
        <authorList>
            <person name="Stajich J.E."/>
            <person name="Macias A.M."/>
            <person name="Carter-House D."/>
            <person name="Lovett B."/>
            <person name="Kasson L.R."/>
            <person name="Berry K."/>
            <person name="Grigoriev I."/>
            <person name="Chang Y."/>
            <person name="Spatafora J."/>
            <person name="Kasson M.T."/>
        </authorList>
    </citation>
    <scope>NUCLEOTIDE SEQUENCE</scope>
    <source>
        <strain evidence="9">NRRL A-21654</strain>
    </source>
</reference>
<feature type="compositionally biased region" description="Pro residues" evidence="7">
    <location>
        <begin position="36"/>
        <end position="45"/>
    </location>
</feature>
<dbReference type="OrthoDB" id="2264294at2759"/>
<keyword evidence="10" id="KW-1185">Reference proteome</keyword>
<evidence type="ECO:0000259" key="8">
    <source>
        <dbReference type="SMART" id="SM00906"/>
    </source>
</evidence>
<feature type="compositionally biased region" description="Basic residues" evidence="7">
    <location>
        <begin position="108"/>
        <end position="117"/>
    </location>
</feature>
<dbReference type="SMART" id="SM00906">
    <property type="entry name" value="Fungal_trans"/>
    <property type="match status" value="1"/>
</dbReference>
<keyword evidence="1" id="KW-0479">Metal-binding</keyword>
<keyword evidence="6" id="KW-0539">Nucleus</keyword>
<evidence type="ECO:0000256" key="3">
    <source>
        <dbReference type="ARBA" id="ARBA00023015"/>
    </source>
</evidence>
<dbReference type="Pfam" id="PF04082">
    <property type="entry name" value="Fungal_trans"/>
    <property type="match status" value="1"/>
</dbReference>